<dbReference type="Gene3D" id="3.10.450.50">
    <property type="match status" value="1"/>
</dbReference>
<gene>
    <name evidence="1" type="ORF">HNR68_000171</name>
</gene>
<dbReference type="GO" id="GO:0016787">
    <property type="term" value="F:hydrolase activity"/>
    <property type="evidence" value="ECO:0007669"/>
    <property type="project" value="UniProtKB-KW"/>
</dbReference>
<dbReference type="InterPro" id="IPR004027">
    <property type="entry name" value="SEC_C_motif"/>
</dbReference>
<sequence>MTVVGARKRALDVECAEALEADAQTSGERCDDLVEASAYWHAAGEHEREERALRTAAEVDDDHNVLSGRAALATFLLTHGRREEGERALARLLHEGSECEWAYGEAAAGHERTGRPREALRWLNVGVSRFVPDLDDVLEVGDPGYDLLAERARLRRRTGLPPDAYDELHARSAERAHAVYAQIEEIRRRRDAVLYWPEEEFAEVQRRFPGWHPGVAHAEHRREVQRALVGGAQVVVAELDALLAFAAFRELPPEARRTRDEFAADAARRGRVVPGPPGRNERCWCGADRKYKRCCGAPGIT</sequence>
<keyword evidence="2" id="KW-1185">Reference proteome</keyword>
<protein>
    <submittedName>
        <fullName evidence="1">Phosphoglycolate phosphatase-like HAD superfamily hydrolase</fullName>
    </submittedName>
</protein>
<dbReference type="AlphaFoldDB" id="A0A853ANJ7"/>
<name>A0A853ANJ7_9PSEU</name>
<organism evidence="1 2">
    <name type="scientific">Saccharopolyspora hordei</name>
    <dbReference type="NCBI Taxonomy" id="1838"/>
    <lineage>
        <taxon>Bacteria</taxon>
        <taxon>Bacillati</taxon>
        <taxon>Actinomycetota</taxon>
        <taxon>Actinomycetes</taxon>
        <taxon>Pseudonocardiales</taxon>
        <taxon>Pseudonocardiaceae</taxon>
        <taxon>Saccharopolyspora</taxon>
    </lineage>
</organism>
<evidence type="ECO:0000313" key="1">
    <source>
        <dbReference type="EMBL" id="NYI81541.1"/>
    </source>
</evidence>
<dbReference type="EMBL" id="JACCFJ010000001">
    <property type="protein sequence ID" value="NYI81541.1"/>
    <property type="molecule type" value="Genomic_DNA"/>
</dbReference>
<dbReference type="RefSeq" id="WP_179716646.1">
    <property type="nucleotide sequence ID" value="NZ_BAABFH010000001.1"/>
</dbReference>
<dbReference type="Proteomes" id="UP000587002">
    <property type="component" value="Unassembled WGS sequence"/>
</dbReference>
<proteinExistence type="predicted"/>
<evidence type="ECO:0000313" key="2">
    <source>
        <dbReference type="Proteomes" id="UP000587002"/>
    </source>
</evidence>
<dbReference type="Pfam" id="PF02810">
    <property type="entry name" value="SEC-C"/>
    <property type="match status" value="1"/>
</dbReference>
<dbReference type="SUPFAM" id="SSF103642">
    <property type="entry name" value="Sec-C motif"/>
    <property type="match status" value="1"/>
</dbReference>
<reference evidence="1 2" key="1">
    <citation type="submission" date="2020-07" db="EMBL/GenBank/DDBJ databases">
        <title>Sequencing the genomes of 1000 actinobacteria strains.</title>
        <authorList>
            <person name="Klenk H.-P."/>
        </authorList>
    </citation>
    <scope>NUCLEOTIDE SEQUENCE [LARGE SCALE GENOMIC DNA]</scope>
    <source>
        <strain evidence="1 2">DSM 44065</strain>
    </source>
</reference>
<keyword evidence="1" id="KW-0378">Hydrolase</keyword>
<comment type="caution">
    <text evidence="1">The sequence shown here is derived from an EMBL/GenBank/DDBJ whole genome shotgun (WGS) entry which is preliminary data.</text>
</comment>
<accession>A0A853ANJ7</accession>